<name>A0A8S1JSF1_PARPR</name>
<dbReference type="EMBL" id="CAJJDM010000004">
    <property type="protein sequence ID" value="CAD8044965.1"/>
    <property type="molecule type" value="Genomic_DNA"/>
</dbReference>
<dbReference type="Proteomes" id="UP000688137">
    <property type="component" value="Unassembled WGS sequence"/>
</dbReference>
<proteinExistence type="predicted"/>
<keyword evidence="2" id="KW-1185">Reference proteome</keyword>
<accession>A0A8S1JSF1</accession>
<reference evidence="1" key="1">
    <citation type="submission" date="2021-01" db="EMBL/GenBank/DDBJ databases">
        <authorList>
            <consortium name="Genoscope - CEA"/>
            <person name="William W."/>
        </authorList>
    </citation>
    <scope>NUCLEOTIDE SEQUENCE</scope>
</reference>
<protein>
    <submittedName>
        <fullName evidence="1">Uncharacterized protein</fullName>
    </submittedName>
</protein>
<comment type="caution">
    <text evidence="1">The sequence shown here is derived from an EMBL/GenBank/DDBJ whole genome shotgun (WGS) entry which is preliminary data.</text>
</comment>
<evidence type="ECO:0000313" key="1">
    <source>
        <dbReference type="EMBL" id="CAD8044965.1"/>
    </source>
</evidence>
<dbReference type="AlphaFoldDB" id="A0A8S1JSF1"/>
<sequence>MQQHRKVSTDSKYLDLDIVQEYIKQDLDQNEYFRYEHDIDFDIPEQDEFFDCLDSIDEPPQIERFNQIKLHTMRISRKQRVEDELTQPPEKEDQLQLSIESMEEEFQYQDEMYDIKQIEIDKRKVISIFTLKQDFFDNKHNHTQFLKNVELLRQKNIHLEEFYTYIKELGLGCGFSLDQIRYELLQQFISGLVEIVKYIDDMFRFQSRWLEREPIITLQNIFQAFSFQWERFQDYTTALIDKSAISKIRSNNKIIDYDSLQFKKGIDFCLTQIDEQQNDGADFNIQQSNQESLILFKVFELLRLNEHFLHISKQNQKAKRIKNYFAKCRSRIKLYLLLKNKVKFQFKNKRKSQMSLHHNMTEKYLFIDPNSIQLENTVHIFEEVLQPNLIKVRMQRFAIKNLNSNFNTIKDYDYYQ</sequence>
<gene>
    <name evidence="1" type="ORF">PPRIM_AZ9-3.1.T0080534</name>
</gene>
<dbReference type="OMA" id="NEHFLHI"/>
<organism evidence="1 2">
    <name type="scientific">Paramecium primaurelia</name>
    <dbReference type="NCBI Taxonomy" id="5886"/>
    <lineage>
        <taxon>Eukaryota</taxon>
        <taxon>Sar</taxon>
        <taxon>Alveolata</taxon>
        <taxon>Ciliophora</taxon>
        <taxon>Intramacronucleata</taxon>
        <taxon>Oligohymenophorea</taxon>
        <taxon>Peniculida</taxon>
        <taxon>Parameciidae</taxon>
        <taxon>Paramecium</taxon>
    </lineage>
</organism>
<evidence type="ECO:0000313" key="2">
    <source>
        <dbReference type="Proteomes" id="UP000688137"/>
    </source>
</evidence>